<sequence>MAKKKKIKPVTIKFNYCRCGRPIELWQTNCGLGCPRLTRDLTHSLKVLKFLKVGGNEKKEESNFKIDLNKIPNGNKKPTELCAYLKKLRLWREASLYDNPRRIF</sequence>
<reference evidence="1 2" key="1">
    <citation type="journal article" date="2016" name="Nat. Commun.">
        <title>Thousands of microbial genomes shed light on interconnected biogeochemical processes in an aquifer system.</title>
        <authorList>
            <person name="Anantharaman K."/>
            <person name="Brown C.T."/>
            <person name="Hug L.A."/>
            <person name="Sharon I."/>
            <person name="Castelle C.J."/>
            <person name="Probst A.J."/>
            <person name="Thomas B.C."/>
            <person name="Singh A."/>
            <person name="Wilkins M.J."/>
            <person name="Karaoz U."/>
            <person name="Brodie E.L."/>
            <person name="Williams K.H."/>
            <person name="Hubbard S.S."/>
            <person name="Banfield J.F."/>
        </authorList>
    </citation>
    <scope>NUCLEOTIDE SEQUENCE [LARGE SCALE GENOMIC DNA]</scope>
</reference>
<gene>
    <name evidence="1" type="ORF">A3I18_02475</name>
</gene>
<accession>A0A1F5ETZ7</accession>
<comment type="caution">
    <text evidence="1">The sequence shown here is derived from an EMBL/GenBank/DDBJ whole genome shotgun (WGS) entry which is preliminary data.</text>
</comment>
<name>A0A1F5ETZ7_9BACT</name>
<evidence type="ECO:0000313" key="2">
    <source>
        <dbReference type="Proteomes" id="UP000186545"/>
    </source>
</evidence>
<dbReference type="Proteomes" id="UP000186545">
    <property type="component" value="Unassembled WGS sequence"/>
</dbReference>
<protein>
    <submittedName>
        <fullName evidence="1">Uncharacterized protein</fullName>
    </submittedName>
</protein>
<organism evidence="1 2">
    <name type="scientific">Candidatus Campbellbacteria bacterium RIFCSPLOWO2_02_FULL_35_11</name>
    <dbReference type="NCBI Taxonomy" id="1797581"/>
    <lineage>
        <taxon>Bacteria</taxon>
        <taxon>Candidatus Campbelliibacteriota</taxon>
    </lineage>
</organism>
<proteinExistence type="predicted"/>
<dbReference type="EMBL" id="MFAD01000006">
    <property type="protein sequence ID" value="OGD70736.1"/>
    <property type="molecule type" value="Genomic_DNA"/>
</dbReference>
<evidence type="ECO:0000313" key="1">
    <source>
        <dbReference type="EMBL" id="OGD70736.1"/>
    </source>
</evidence>
<dbReference type="AlphaFoldDB" id="A0A1F5ETZ7"/>